<feature type="transmembrane region" description="Helical" evidence="6">
    <location>
        <begin position="157"/>
        <end position="178"/>
    </location>
</feature>
<dbReference type="Proteomes" id="UP000002630">
    <property type="component" value="Linkage Group LG16"/>
</dbReference>
<dbReference type="GO" id="GO:0016020">
    <property type="term" value="C:membrane"/>
    <property type="evidence" value="ECO:0007669"/>
    <property type="project" value="UniProtKB-SubCell"/>
</dbReference>
<feature type="transmembrane region" description="Helical" evidence="6">
    <location>
        <begin position="190"/>
        <end position="214"/>
    </location>
</feature>
<feature type="transmembrane region" description="Helical" evidence="6">
    <location>
        <begin position="269"/>
        <end position="286"/>
    </location>
</feature>
<dbReference type="PANTHER" id="PTHR42893:SF46">
    <property type="entry name" value="PROTEIN DETOXIFICATION 44, CHLOROPLASTIC"/>
    <property type="match status" value="1"/>
</dbReference>
<feature type="transmembrane region" description="Helical" evidence="6">
    <location>
        <begin position="239"/>
        <end position="257"/>
    </location>
</feature>
<evidence type="ECO:0000313" key="8">
    <source>
        <dbReference type="EMBL" id="CBJ27888.1"/>
    </source>
</evidence>
<evidence type="ECO:0000256" key="6">
    <source>
        <dbReference type="SAM" id="Phobius"/>
    </source>
</evidence>
<feature type="transmembrane region" description="Helical" evidence="6">
    <location>
        <begin position="531"/>
        <end position="551"/>
    </location>
</feature>
<evidence type="ECO:0000256" key="7">
    <source>
        <dbReference type="SAM" id="SignalP"/>
    </source>
</evidence>
<keyword evidence="4 6" id="KW-1133">Transmembrane helix</keyword>
<evidence type="ECO:0000256" key="3">
    <source>
        <dbReference type="ARBA" id="ARBA00022692"/>
    </source>
</evidence>
<sequence length="591" mass="62410">MPCRTTTLTLRLILLTFLKTNVQAFVSAPGWSYTGSTAWYRREFSASASRRPVLGMVMASEDASLVVPPSPADDDDGTSASLPPAATLVRKRTRAKQKINSAVEGVSKPHVFDKEIFALALPTLGAVLIDPCLSLVDTGYVGRLGALSLAAIGPCAAAFNFVFVTASCALLVSTSVLVSEQRAMNDRAAIGRTLTLASGLAVSMGVIMAVLFYVNSAGLLSLMGAPQEVMSLAVPYLRWRASAFPANLFLLVACGAFRGMGEPKAGLNNAIVVGVVNLVLDPVLMFSCGLGVTGAAMATAAAQWVGALVYTKYMWDRRERLGLAGGVSLPGLGEVKQFLGAGGAMVFRQLCNVGAWTVMASAATRMGILEVAAHQLMLSLWLVIAFVQESLGSSGQVLVAQYLGLARDSHKASGLDLKAAWDGAALESRETARSIAKRVLTLSLGLGFSLAACSRLVFPALLSVVCQSREVAALVSQVFPTILYAFPMCCVVWTWDSLFYGASDFVYNAKTVAVASLCGVVGSVLSLRRGWGVLGLWVSMTYVLFGVRMAAHLWRFNSRRGPFGPSAFMDESRRIAETASAVDVAPASPSA</sequence>
<dbReference type="GO" id="GO:0015297">
    <property type="term" value="F:antiporter activity"/>
    <property type="evidence" value="ECO:0007669"/>
    <property type="project" value="InterPro"/>
</dbReference>
<accession>D7G813</accession>
<feature type="chain" id="PRO_5003096239" evidence="7">
    <location>
        <begin position="25"/>
        <end position="591"/>
    </location>
</feature>
<proteinExistence type="inferred from homology"/>
<dbReference type="NCBIfam" id="TIGR00797">
    <property type="entry name" value="matE"/>
    <property type="match status" value="1"/>
</dbReference>
<dbReference type="eggNOG" id="KOG1347">
    <property type="taxonomic scope" value="Eukaryota"/>
</dbReference>
<feature type="transmembrane region" description="Helical" evidence="6">
    <location>
        <begin position="292"/>
        <end position="311"/>
    </location>
</feature>
<dbReference type="AlphaFoldDB" id="D7G813"/>
<dbReference type="Pfam" id="PF01554">
    <property type="entry name" value="MatE"/>
    <property type="match status" value="1"/>
</dbReference>
<dbReference type="PANTHER" id="PTHR42893">
    <property type="entry name" value="PROTEIN DETOXIFICATION 44, CHLOROPLASTIC-RELATED"/>
    <property type="match status" value="1"/>
</dbReference>
<evidence type="ECO:0000256" key="5">
    <source>
        <dbReference type="ARBA" id="ARBA00023136"/>
    </source>
</evidence>
<comment type="similarity">
    <text evidence="2">Belongs to the multi antimicrobial extrusion (MATE) (TC 2.A.66.1) family.</text>
</comment>
<evidence type="ECO:0000256" key="4">
    <source>
        <dbReference type="ARBA" id="ARBA00022989"/>
    </source>
</evidence>
<dbReference type="InParanoid" id="D7G813"/>
<feature type="transmembrane region" description="Helical" evidence="6">
    <location>
        <begin position="505"/>
        <end position="525"/>
    </location>
</feature>
<feature type="transmembrane region" description="Helical" evidence="6">
    <location>
        <begin position="439"/>
        <end position="465"/>
    </location>
</feature>
<protein>
    <submittedName>
        <fullName evidence="8">MATE efflux family protein</fullName>
    </submittedName>
</protein>
<evidence type="ECO:0000313" key="9">
    <source>
        <dbReference type="Proteomes" id="UP000002630"/>
    </source>
</evidence>
<dbReference type="InterPro" id="IPR002528">
    <property type="entry name" value="MATE_fam"/>
</dbReference>
<feature type="signal peptide" evidence="7">
    <location>
        <begin position="1"/>
        <end position="24"/>
    </location>
</feature>
<feature type="transmembrane region" description="Helical" evidence="6">
    <location>
        <begin position="471"/>
        <end position="493"/>
    </location>
</feature>
<dbReference type="OMA" id="QPFVGYN"/>
<dbReference type="EMBL" id="FN649741">
    <property type="protein sequence ID" value="CBJ27888.1"/>
    <property type="molecule type" value="Genomic_DNA"/>
</dbReference>
<name>D7G813_ECTSI</name>
<dbReference type="EMBL" id="FN649096">
    <property type="protein sequence ID" value="CBJ27888.1"/>
    <property type="molecule type" value="Genomic_DNA"/>
</dbReference>
<gene>
    <name evidence="8" type="ORF">Esi_0086_0084</name>
</gene>
<keyword evidence="7" id="KW-0732">Signal</keyword>
<organism evidence="8 9">
    <name type="scientific">Ectocarpus siliculosus</name>
    <name type="common">Brown alga</name>
    <name type="synonym">Conferva siliculosa</name>
    <dbReference type="NCBI Taxonomy" id="2880"/>
    <lineage>
        <taxon>Eukaryota</taxon>
        <taxon>Sar</taxon>
        <taxon>Stramenopiles</taxon>
        <taxon>Ochrophyta</taxon>
        <taxon>PX clade</taxon>
        <taxon>Phaeophyceae</taxon>
        <taxon>Ectocarpales</taxon>
        <taxon>Ectocarpaceae</taxon>
        <taxon>Ectocarpus</taxon>
    </lineage>
</organism>
<comment type="subcellular location">
    <subcellularLocation>
        <location evidence="1">Membrane</location>
        <topology evidence="1">Multi-pass membrane protein</topology>
    </subcellularLocation>
</comment>
<dbReference type="InterPro" id="IPR044644">
    <property type="entry name" value="DinF-like"/>
</dbReference>
<dbReference type="STRING" id="2880.D7G813"/>
<dbReference type="GO" id="GO:0042910">
    <property type="term" value="F:xenobiotic transmembrane transporter activity"/>
    <property type="evidence" value="ECO:0007669"/>
    <property type="project" value="InterPro"/>
</dbReference>
<reference evidence="8 9" key="1">
    <citation type="journal article" date="2010" name="Nature">
        <title>The Ectocarpus genome and the independent evolution of multicellularity in brown algae.</title>
        <authorList>
            <person name="Cock J.M."/>
            <person name="Sterck L."/>
            <person name="Rouze P."/>
            <person name="Scornet D."/>
            <person name="Allen A.E."/>
            <person name="Amoutzias G."/>
            <person name="Anthouard V."/>
            <person name="Artiguenave F."/>
            <person name="Aury J.M."/>
            <person name="Badger J.H."/>
            <person name="Beszteri B."/>
            <person name="Billiau K."/>
            <person name="Bonnet E."/>
            <person name="Bothwell J.H."/>
            <person name="Bowler C."/>
            <person name="Boyen C."/>
            <person name="Brownlee C."/>
            <person name="Carrano C.J."/>
            <person name="Charrier B."/>
            <person name="Cho G.Y."/>
            <person name="Coelho S.M."/>
            <person name="Collen J."/>
            <person name="Corre E."/>
            <person name="Da Silva C."/>
            <person name="Delage L."/>
            <person name="Delaroque N."/>
            <person name="Dittami S.M."/>
            <person name="Doulbeau S."/>
            <person name="Elias M."/>
            <person name="Farnham G."/>
            <person name="Gachon C.M."/>
            <person name="Gschloessl B."/>
            <person name="Heesch S."/>
            <person name="Jabbari K."/>
            <person name="Jubin C."/>
            <person name="Kawai H."/>
            <person name="Kimura K."/>
            <person name="Kloareg B."/>
            <person name="Kupper F.C."/>
            <person name="Lang D."/>
            <person name="Le Bail A."/>
            <person name="Leblanc C."/>
            <person name="Lerouge P."/>
            <person name="Lohr M."/>
            <person name="Lopez P.J."/>
            <person name="Martens C."/>
            <person name="Maumus F."/>
            <person name="Michel G."/>
            <person name="Miranda-Saavedra D."/>
            <person name="Morales J."/>
            <person name="Moreau H."/>
            <person name="Motomura T."/>
            <person name="Nagasato C."/>
            <person name="Napoli C.A."/>
            <person name="Nelson D.R."/>
            <person name="Nyvall-Collen P."/>
            <person name="Peters A.F."/>
            <person name="Pommier C."/>
            <person name="Potin P."/>
            <person name="Poulain J."/>
            <person name="Quesneville H."/>
            <person name="Read B."/>
            <person name="Rensing S.A."/>
            <person name="Ritter A."/>
            <person name="Rousvoal S."/>
            <person name="Samanta M."/>
            <person name="Samson G."/>
            <person name="Schroeder D.C."/>
            <person name="Segurens B."/>
            <person name="Strittmatter M."/>
            <person name="Tonon T."/>
            <person name="Tregear J.W."/>
            <person name="Valentin K."/>
            <person name="von Dassow P."/>
            <person name="Yamagishi T."/>
            <person name="Van de Peer Y."/>
            <person name="Wincker P."/>
        </authorList>
    </citation>
    <scope>NUCLEOTIDE SEQUENCE [LARGE SCALE GENOMIC DNA]</scope>
    <source>
        <strain evidence="9">Ec32 / CCAP1310/4</strain>
    </source>
</reference>
<evidence type="ECO:0000256" key="2">
    <source>
        <dbReference type="ARBA" id="ARBA00010199"/>
    </source>
</evidence>
<keyword evidence="9" id="KW-1185">Reference proteome</keyword>
<keyword evidence="3 6" id="KW-0812">Transmembrane</keyword>
<evidence type="ECO:0000256" key="1">
    <source>
        <dbReference type="ARBA" id="ARBA00004141"/>
    </source>
</evidence>
<dbReference type="OrthoDB" id="2126698at2759"/>
<keyword evidence="5 6" id="KW-0472">Membrane</keyword>